<sequence>LAYVEWFTPVVSGARNPHPCHGLYKVTRLLRSGTRLANIVPLSNIERSCHLLPDFGTSAPREWSSSDV</sequence>
<keyword evidence="2" id="KW-1185">Reference proteome</keyword>
<proteinExistence type="predicted"/>
<name>A0A1Y2I9S3_TRAC3</name>
<accession>A0A1Y2I9S3</accession>
<protein>
    <submittedName>
        <fullName evidence="1">Uncharacterized protein</fullName>
    </submittedName>
</protein>
<organism evidence="1 2">
    <name type="scientific">Trametes coccinea (strain BRFM310)</name>
    <name type="common">Pycnoporus coccineus</name>
    <dbReference type="NCBI Taxonomy" id="1353009"/>
    <lineage>
        <taxon>Eukaryota</taxon>
        <taxon>Fungi</taxon>
        <taxon>Dikarya</taxon>
        <taxon>Basidiomycota</taxon>
        <taxon>Agaricomycotina</taxon>
        <taxon>Agaricomycetes</taxon>
        <taxon>Polyporales</taxon>
        <taxon>Polyporaceae</taxon>
        <taxon>Trametes</taxon>
    </lineage>
</organism>
<feature type="non-terminal residue" evidence="1">
    <location>
        <position position="68"/>
    </location>
</feature>
<dbReference type="OrthoDB" id="3244185at2759"/>
<gene>
    <name evidence="1" type="ORF">PYCCODRAFT_1344873</name>
</gene>
<dbReference type="AlphaFoldDB" id="A0A1Y2I9S3"/>
<dbReference type="EMBL" id="KZ084145">
    <property type="protein sequence ID" value="OSC97878.1"/>
    <property type="molecule type" value="Genomic_DNA"/>
</dbReference>
<evidence type="ECO:0000313" key="2">
    <source>
        <dbReference type="Proteomes" id="UP000193067"/>
    </source>
</evidence>
<evidence type="ECO:0000313" key="1">
    <source>
        <dbReference type="EMBL" id="OSC97878.1"/>
    </source>
</evidence>
<dbReference type="Proteomes" id="UP000193067">
    <property type="component" value="Unassembled WGS sequence"/>
</dbReference>
<feature type="non-terminal residue" evidence="1">
    <location>
        <position position="1"/>
    </location>
</feature>
<reference evidence="1 2" key="1">
    <citation type="journal article" date="2015" name="Biotechnol. Biofuels">
        <title>Enhanced degradation of softwood versus hardwood by the white-rot fungus Pycnoporus coccineus.</title>
        <authorList>
            <person name="Couturier M."/>
            <person name="Navarro D."/>
            <person name="Chevret D."/>
            <person name="Henrissat B."/>
            <person name="Piumi F."/>
            <person name="Ruiz-Duenas F.J."/>
            <person name="Martinez A.T."/>
            <person name="Grigoriev I.V."/>
            <person name="Riley R."/>
            <person name="Lipzen A."/>
            <person name="Berrin J.G."/>
            <person name="Master E.R."/>
            <person name="Rosso M.N."/>
        </authorList>
    </citation>
    <scope>NUCLEOTIDE SEQUENCE [LARGE SCALE GENOMIC DNA]</scope>
    <source>
        <strain evidence="1 2">BRFM310</strain>
    </source>
</reference>